<dbReference type="EMBL" id="CP002930">
    <property type="protein sequence ID" value="AFY01142.1"/>
    <property type="molecule type" value="Genomic_DNA"/>
</dbReference>
<reference evidence="2 8" key="1">
    <citation type="journal article" date="2012" name="BMC Genomics">
        <title>Genome analysis of a simultaneously predatory and prey-independent, novel Bdellovibrio bacteriovorus from the River Tiber, supports in silico predictions of both ancient and recent lateral gene transfer from diverse bacteria.</title>
        <authorList>
            <person name="Hobley L."/>
            <person name="Lerner T.R."/>
            <person name="Williams L.E."/>
            <person name="Lambert C."/>
            <person name="Till R."/>
            <person name="Milner D.S."/>
            <person name="Basford S.M."/>
            <person name="Capeness M.J."/>
            <person name="Fenton A.K."/>
            <person name="Atterbury R.J."/>
            <person name="Harris M.A."/>
            <person name="Sockett R.E."/>
        </authorList>
    </citation>
    <scope>NUCLEOTIDE SEQUENCE [LARGE SCALE GENOMIC DNA]</scope>
    <source>
        <strain evidence="2 8">Tiberius</strain>
    </source>
</reference>
<organism evidence="2 8">
    <name type="scientific">Bdellovibrio bacteriovorus str. Tiberius</name>
    <dbReference type="NCBI Taxonomy" id="1069642"/>
    <lineage>
        <taxon>Bacteria</taxon>
        <taxon>Pseudomonadati</taxon>
        <taxon>Bdellovibrionota</taxon>
        <taxon>Bdellovibrionia</taxon>
        <taxon>Bdellovibrionales</taxon>
        <taxon>Pseudobdellovibrionaceae</taxon>
        <taxon>Bdellovibrio</taxon>
    </lineage>
</organism>
<proteinExistence type="predicted"/>
<dbReference type="EMBL" id="CP002930">
    <property type="protein sequence ID" value="AFY02282.1"/>
    <property type="molecule type" value="Genomic_DNA"/>
</dbReference>
<dbReference type="KEGG" id="bbat:Bdt_1195"/>
<dbReference type="KEGG" id="bbat:Bdt_2599"/>
<gene>
    <name evidence="2" type="ORF">Bdt_1195</name>
    <name evidence="3" type="ORF">Bdt_1272</name>
    <name evidence="4" type="ORF">Bdt_1444</name>
    <name evidence="5" type="ORF">Bdt_2598</name>
    <name evidence="6" type="ORF">Bdt_2599</name>
    <name evidence="7" type="ORF">Bdt_3214</name>
</gene>
<evidence type="ECO:0000313" key="8">
    <source>
        <dbReference type="Proteomes" id="UP000010074"/>
    </source>
</evidence>
<keyword evidence="1" id="KW-0175">Coiled coil</keyword>
<sequence>MNHKKDESPISAEYIQKLIEENDKLKAENQNLKAKVGDLTIKNDILKDGLEIVQKKAILKALQPPKKSKRLIGMK</sequence>
<dbReference type="PATRIC" id="fig|1069642.3.peg.1179"/>
<dbReference type="EMBL" id="CP002930">
    <property type="protein sequence ID" value="AFY00971.1"/>
    <property type="molecule type" value="Genomic_DNA"/>
</dbReference>
<dbReference type="EMBL" id="CP002930">
    <property type="protein sequence ID" value="AFY00894.1"/>
    <property type="molecule type" value="Genomic_DNA"/>
</dbReference>
<accession>K7Z8V2</accession>
<evidence type="ECO:0000313" key="2">
    <source>
        <dbReference type="EMBL" id="AFY00894.1"/>
    </source>
</evidence>
<protein>
    <recommendedName>
        <fullName evidence="9">Transposase</fullName>
    </recommendedName>
</protein>
<evidence type="ECO:0000256" key="1">
    <source>
        <dbReference type="SAM" id="Coils"/>
    </source>
</evidence>
<dbReference type="Proteomes" id="UP000010074">
    <property type="component" value="Chromosome"/>
</dbReference>
<dbReference type="KEGG" id="bbat:Bdt_1444"/>
<evidence type="ECO:0000313" key="6">
    <source>
        <dbReference type="EMBL" id="AFY02282.1"/>
    </source>
</evidence>
<dbReference type="KEGG" id="bbat:Bdt_3214"/>
<evidence type="ECO:0008006" key="9">
    <source>
        <dbReference type="Google" id="ProtNLM"/>
    </source>
</evidence>
<dbReference type="AlphaFoldDB" id="K7Z8V2"/>
<dbReference type="EMBL" id="CP002930">
    <property type="protein sequence ID" value="AFY02889.1"/>
    <property type="molecule type" value="Genomic_DNA"/>
</dbReference>
<dbReference type="HOGENOM" id="CLU_2663646_0_0_7"/>
<evidence type="ECO:0000313" key="4">
    <source>
        <dbReference type="EMBL" id="AFY01142.1"/>
    </source>
</evidence>
<dbReference type="KEGG" id="bbat:Bdt_2598"/>
<dbReference type="EMBL" id="CP002930">
    <property type="protein sequence ID" value="AFY02281.1"/>
    <property type="molecule type" value="Genomic_DNA"/>
</dbReference>
<evidence type="ECO:0000313" key="5">
    <source>
        <dbReference type="EMBL" id="AFY02281.1"/>
    </source>
</evidence>
<dbReference type="KEGG" id="bbat:Bdt_1272"/>
<evidence type="ECO:0000313" key="3">
    <source>
        <dbReference type="EMBL" id="AFY00971.1"/>
    </source>
</evidence>
<evidence type="ECO:0000313" key="7">
    <source>
        <dbReference type="EMBL" id="AFY02889.1"/>
    </source>
</evidence>
<name>K7Z8V2_BDEBC</name>
<feature type="coiled-coil region" evidence="1">
    <location>
        <begin position="15"/>
        <end position="42"/>
    </location>
</feature>